<reference evidence="1 2" key="1">
    <citation type="journal article" date="2013" name="Curr. Biol.">
        <title>The Genome of the Foraminiferan Reticulomyxa filosa.</title>
        <authorList>
            <person name="Glockner G."/>
            <person name="Hulsmann N."/>
            <person name="Schleicher M."/>
            <person name="Noegel A.A."/>
            <person name="Eichinger L."/>
            <person name="Gallinger C."/>
            <person name="Pawlowski J."/>
            <person name="Sierra R."/>
            <person name="Euteneuer U."/>
            <person name="Pillet L."/>
            <person name="Moustafa A."/>
            <person name="Platzer M."/>
            <person name="Groth M."/>
            <person name="Szafranski K."/>
            <person name="Schliwa M."/>
        </authorList>
    </citation>
    <scope>NUCLEOTIDE SEQUENCE [LARGE SCALE GENOMIC DNA]</scope>
</reference>
<organism evidence="1 2">
    <name type="scientific">Reticulomyxa filosa</name>
    <dbReference type="NCBI Taxonomy" id="46433"/>
    <lineage>
        <taxon>Eukaryota</taxon>
        <taxon>Sar</taxon>
        <taxon>Rhizaria</taxon>
        <taxon>Retaria</taxon>
        <taxon>Foraminifera</taxon>
        <taxon>Monothalamids</taxon>
        <taxon>Reticulomyxidae</taxon>
        <taxon>Reticulomyxa</taxon>
    </lineage>
</organism>
<proteinExistence type="predicted"/>
<comment type="caution">
    <text evidence="1">The sequence shown here is derived from an EMBL/GenBank/DDBJ whole genome shotgun (WGS) entry which is preliminary data.</text>
</comment>
<sequence length="162" mass="19277">MSIHMFTKKFYVMKCSKSINWYLEYNDYNAIKVLNFNINSPDINQIENLNVLFLIFLFSISTTNQKKNFRNNLNYNWKKLIKKHNQTVYNAKIELTKCFHAFELTVCHWTKKSKKTNVSKDKANSSQKQSCFHNVQTLKITLNSAKNFFVNKKLSFFKNYAT</sequence>
<gene>
    <name evidence="1" type="ORF">RFI_06476</name>
</gene>
<protein>
    <submittedName>
        <fullName evidence="1">Uncharacterized protein</fullName>
    </submittedName>
</protein>
<dbReference type="AlphaFoldDB" id="X6NXU0"/>
<evidence type="ECO:0000313" key="1">
    <source>
        <dbReference type="EMBL" id="ETO30644.1"/>
    </source>
</evidence>
<keyword evidence="2" id="KW-1185">Reference proteome</keyword>
<dbReference type="OrthoDB" id="2417635at2759"/>
<dbReference type="Proteomes" id="UP000023152">
    <property type="component" value="Unassembled WGS sequence"/>
</dbReference>
<evidence type="ECO:0000313" key="2">
    <source>
        <dbReference type="Proteomes" id="UP000023152"/>
    </source>
</evidence>
<dbReference type="EMBL" id="ASPP01005384">
    <property type="protein sequence ID" value="ETO30644.1"/>
    <property type="molecule type" value="Genomic_DNA"/>
</dbReference>
<name>X6NXU0_RETFI</name>
<accession>X6NXU0</accession>